<gene>
    <name evidence="2" type="ORF">Osc7112_3508</name>
</gene>
<dbReference type="PANTHER" id="PTHR43685">
    <property type="entry name" value="GLYCOSYLTRANSFERASE"/>
    <property type="match status" value="1"/>
</dbReference>
<dbReference type="GO" id="GO:0016740">
    <property type="term" value="F:transferase activity"/>
    <property type="evidence" value="ECO:0007669"/>
    <property type="project" value="UniProtKB-KW"/>
</dbReference>
<dbReference type="InterPro" id="IPR029044">
    <property type="entry name" value="Nucleotide-diphossugar_trans"/>
</dbReference>
<name>K9VIE9_9CYAN</name>
<dbReference type="PANTHER" id="PTHR43685:SF2">
    <property type="entry name" value="GLYCOSYLTRANSFERASE 2-LIKE DOMAIN-CONTAINING PROTEIN"/>
    <property type="match status" value="1"/>
</dbReference>
<proteinExistence type="predicted"/>
<keyword evidence="3" id="KW-1185">Reference proteome</keyword>
<keyword evidence="2" id="KW-0808">Transferase</keyword>
<protein>
    <submittedName>
        <fullName evidence="2">Glycosyl transferase family 2</fullName>
    </submittedName>
</protein>
<dbReference type="RefSeq" id="WP_015177140.1">
    <property type="nucleotide sequence ID" value="NC_019729.1"/>
</dbReference>
<dbReference type="SUPFAM" id="SSF53448">
    <property type="entry name" value="Nucleotide-diphospho-sugar transferases"/>
    <property type="match status" value="1"/>
</dbReference>
<evidence type="ECO:0000259" key="1">
    <source>
        <dbReference type="Pfam" id="PF00535"/>
    </source>
</evidence>
<dbReference type="eggNOG" id="COG1216">
    <property type="taxonomic scope" value="Bacteria"/>
</dbReference>
<dbReference type="KEGG" id="oni:Osc7112_3508"/>
<dbReference type="InterPro" id="IPR001173">
    <property type="entry name" value="Glyco_trans_2-like"/>
</dbReference>
<dbReference type="InterPro" id="IPR050834">
    <property type="entry name" value="Glycosyltransf_2"/>
</dbReference>
<dbReference type="STRING" id="179408.Osc7112_3508"/>
<organism evidence="2 3">
    <name type="scientific">Phormidium nigroviride PCC 7112</name>
    <dbReference type="NCBI Taxonomy" id="179408"/>
    <lineage>
        <taxon>Bacteria</taxon>
        <taxon>Bacillati</taxon>
        <taxon>Cyanobacteriota</taxon>
        <taxon>Cyanophyceae</taxon>
        <taxon>Oscillatoriophycideae</taxon>
        <taxon>Oscillatoriales</taxon>
        <taxon>Oscillatoriaceae</taxon>
        <taxon>Phormidium</taxon>
    </lineage>
</organism>
<dbReference type="EMBL" id="CP003614">
    <property type="protein sequence ID" value="AFZ07878.1"/>
    <property type="molecule type" value="Genomic_DNA"/>
</dbReference>
<accession>K9VIE9</accession>
<dbReference type="Gene3D" id="3.90.550.10">
    <property type="entry name" value="Spore Coat Polysaccharide Biosynthesis Protein SpsA, Chain A"/>
    <property type="match status" value="1"/>
</dbReference>
<reference evidence="2 3" key="1">
    <citation type="submission" date="2012-05" db="EMBL/GenBank/DDBJ databases">
        <title>Finished chromosome of genome of Oscillatoria sp. PCC 7112.</title>
        <authorList>
            <consortium name="US DOE Joint Genome Institute"/>
            <person name="Gugger M."/>
            <person name="Coursin T."/>
            <person name="Rippka R."/>
            <person name="Tandeau De Marsac N."/>
            <person name="Huntemann M."/>
            <person name="Wei C.-L."/>
            <person name="Han J."/>
            <person name="Detter J.C."/>
            <person name="Han C."/>
            <person name="Tapia R."/>
            <person name="Davenport K."/>
            <person name="Daligault H."/>
            <person name="Erkkila T."/>
            <person name="Gu W."/>
            <person name="Munk A.C.C."/>
            <person name="Teshima H."/>
            <person name="Xu Y."/>
            <person name="Chain P."/>
            <person name="Chen A."/>
            <person name="Krypides N."/>
            <person name="Mavromatis K."/>
            <person name="Markowitz V."/>
            <person name="Szeto E."/>
            <person name="Ivanova N."/>
            <person name="Mikhailova N."/>
            <person name="Ovchinnikova G."/>
            <person name="Pagani I."/>
            <person name="Pati A."/>
            <person name="Goodwin L."/>
            <person name="Peters L."/>
            <person name="Pitluck S."/>
            <person name="Woyke T."/>
            <person name="Kerfeld C."/>
        </authorList>
    </citation>
    <scope>NUCLEOTIDE SEQUENCE [LARGE SCALE GENOMIC DNA]</scope>
    <source>
        <strain evidence="2 3">PCC 7112</strain>
    </source>
</reference>
<evidence type="ECO:0000313" key="3">
    <source>
        <dbReference type="Proteomes" id="UP000010478"/>
    </source>
</evidence>
<dbReference type="HOGENOM" id="CLU_025996_19_9_3"/>
<dbReference type="OrthoDB" id="468448at2"/>
<dbReference type="AlphaFoldDB" id="K9VIE9"/>
<feature type="domain" description="Glycosyltransferase 2-like" evidence="1">
    <location>
        <begin position="93"/>
        <end position="263"/>
    </location>
</feature>
<dbReference type="Proteomes" id="UP000010478">
    <property type="component" value="Chromosome"/>
</dbReference>
<dbReference type="Pfam" id="PF00535">
    <property type="entry name" value="Glycos_transf_2"/>
    <property type="match status" value="1"/>
</dbReference>
<evidence type="ECO:0000313" key="2">
    <source>
        <dbReference type="EMBL" id="AFZ07878.1"/>
    </source>
</evidence>
<sequence>MAIKVMEIEFTEQINPIRQLEQYEGVRILVRYRGRPLGWACVSNNPWEQTISAERVRQTIVDQLGKELVRSTLGEQFGAVSEAVADRYLPSISVVICTRDRTDLLKGALEALLALDYPHREIIVIDNAPASSSTAELVADAPVRYIKEERPGLDWARNRAIAEARHEIIAFTDDDVRPDRGWLRGIASAFANPEIMAVSGLVAPAELETEAQIQFELRYGGMLQYLHSFKFDGSKLSTRELLWASKYGVGANMAFRRQVFEAVGNFDVALDVGTATRGGGDLEMFHRILAKGYSTFYEPRAFVWHLHRRSAEALSKQLQDNGRGFGAYLLTCYRNRTVPRWEIWKFAVFQWLGWWLVRRLGAPGLLPRKLVVSELLGALDSPFAYRKAQLQAQQLAEIEPKEQLQLEPEQVVGGVR</sequence>